<dbReference type="EMBL" id="PJQM01000250">
    <property type="protein sequence ID" value="RCI06019.1"/>
    <property type="molecule type" value="Genomic_DNA"/>
</dbReference>
<evidence type="ECO:0000313" key="2">
    <source>
        <dbReference type="EMBL" id="RCI06019.1"/>
    </source>
</evidence>
<reference evidence="2 3" key="1">
    <citation type="journal article" date="2018" name="G3 (Bethesda)">
        <title>Phylogenetic and Phylogenomic Definition of Rhizopus Species.</title>
        <authorList>
            <person name="Gryganskyi A.P."/>
            <person name="Golan J."/>
            <person name="Dolatabadi S."/>
            <person name="Mondo S."/>
            <person name="Robb S."/>
            <person name="Idnurm A."/>
            <person name="Muszewska A."/>
            <person name="Steczkiewicz K."/>
            <person name="Masonjones S."/>
            <person name="Liao H.L."/>
            <person name="Gajdeczka M.T."/>
            <person name="Anike F."/>
            <person name="Vuek A."/>
            <person name="Anishchenko I.M."/>
            <person name="Voigt K."/>
            <person name="de Hoog G.S."/>
            <person name="Smith M.E."/>
            <person name="Heitman J."/>
            <person name="Vilgalys R."/>
            <person name="Stajich J.E."/>
        </authorList>
    </citation>
    <scope>NUCLEOTIDE SEQUENCE [LARGE SCALE GENOMIC DNA]</scope>
    <source>
        <strain evidence="2 3">LSU 92-RS-03</strain>
    </source>
</reference>
<protein>
    <recommendedName>
        <fullName evidence="4">Transposase</fullName>
    </recommendedName>
</protein>
<comment type="caution">
    <text evidence="2">The sequence shown here is derived from an EMBL/GenBank/DDBJ whole genome shotgun (WGS) entry which is preliminary data.</text>
</comment>
<sequence>PTRSAGLINMFKKRGLTLYLIDEYKTSSTCPTCEDDIEQKFKTIKNPRPHKRAKNPTVKCHGLTRCGNVKCSKNEYKLWNRDLAAVLNFRKILMSLRETGKRPVPLLETKCKFIPSKLSLRLFHAGKNLSELASVF</sequence>
<evidence type="ECO:0008006" key="4">
    <source>
        <dbReference type="Google" id="ProtNLM"/>
    </source>
</evidence>
<feature type="non-terminal residue" evidence="2">
    <location>
        <position position="1"/>
    </location>
</feature>
<name>A0A367KUZ3_RHIST</name>
<evidence type="ECO:0000313" key="1">
    <source>
        <dbReference type="EMBL" id="RCH84335.1"/>
    </source>
</evidence>
<dbReference type="EMBL" id="PJQM01004472">
    <property type="protein sequence ID" value="RCH84335.1"/>
    <property type="molecule type" value="Genomic_DNA"/>
</dbReference>
<evidence type="ECO:0000313" key="3">
    <source>
        <dbReference type="Proteomes" id="UP000253551"/>
    </source>
</evidence>
<proteinExistence type="predicted"/>
<dbReference type="AlphaFoldDB" id="A0A367KUZ3"/>
<gene>
    <name evidence="1" type="ORF">CU098_009299</name>
    <name evidence="2" type="ORF">CU098_013730</name>
</gene>
<dbReference type="OrthoDB" id="5556225at2759"/>
<accession>A0A367KUZ3</accession>
<keyword evidence="3" id="KW-1185">Reference proteome</keyword>
<dbReference type="Proteomes" id="UP000253551">
    <property type="component" value="Unassembled WGS sequence"/>
</dbReference>
<organism evidence="2 3">
    <name type="scientific">Rhizopus stolonifer</name>
    <name type="common">Rhizopus nigricans</name>
    <dbReference type="NCBI Taxonomy" id="4846"/>
    <lineage>
        <taxon>Eukaryota</taxon>
        <taxon>Fungi</taxon>
        <taxon>Fungi incertae sedis</taxon>
        <taxon>Mucoromycota</taxon>
        <taxon>Mucoromycotina</taxon>
        <taxon>Mucoromycetes</taxon>
        <taxon>Mucorales</taxon>
        <taxon>Mucorineae</taxon>
        <taxon>Rhizopodaceae</taxon>
        <taxon>Rhizopus</taxon>
    </lineage>
</organism>